<dbReference type="PANTHER" id="PTHR34387">
    <property type="entry name" value="SLR1258 PROTEIN"/>
    <property type="match status" value="1"/>
</dbReference>
<gene>
    <name evidence="2" type="ORF">B5D82_13455</name>
</gene>
<dbReference type="Gene3D" id="3.30.110.170">
    <property type="entry name" value="Protein of unknown function (DUF541), domain 1"/>
    <property type="match status" value="1"/>
</dbReference>
<dbReference type="RefSeq" id="WP_081152219.1">
    <property type="nucleotide sequence ID" value="NZ_CP020465.1"/>
</dbReference>
<dbReference type="KEGG" id="cber:B5D82_13455"/>
<keyword evidence="1" id="KW-0732">Signal</keyword>
<dbReference type="GO" id="GO:0006974">
    <property type="term" value="P:DNA damage response"/>
    <property type="evidence" value="ECO:0007669"/>
    <property type="project" value="TreeGrafter"/>
</dbReference>
<dbReference type="EMBL" id="CP020465">
    <property type="protein sequence ID" value="ASP48688.1"/>
    <property type="molecule type" value="Genomic_DNA"/>
</dbReference>
<dbReference type="PANTHER" id="PTHR34387:SF2">
    <property type="entry name" value="SLR1258 PROTEIN"/>
    <property type="match status" value="1"/>
</dbReference>
<reference evidence="2 3" key="1">
    <citation type="submission" date="2017-08" db="EMBL/GenBank/DDBJ databases">
        <title>Complete genome of Colwellia sp. NB097-1, a psychrophile bacterium ioslated from Bering Sea.</title>
        <authorList>
            <person name="Chen X."/>
        </authorList>
    </citation>
    <scope>NUCLEOTIDE SEQUENCE [LARGE SCALE GENOMIC DNA]</scope>
    <source>
        <strain evidence="2 3">NB097-1</strain>
    </source>
</reference>
<evidence type="ECO:0000313" key="2">
    <source>
        <dbReference type="EMBL" id="ASP48688.1"/>
    </source>
</evidence>
<keyword evidence="3" id="KW-1185">Reference proteome</keyword>
<evidence type="ECO:0000313" key="3">
    <source>
        <dbReference type="Proteomes" id="UP000202259"/>
    </source>
</evidence>
<name>A0A222G9X2_9GAMM</name>
<feature type="chain" id="PRO_5012510741" evidence="1">
    <location>
        <begin position="19"/>
        <end position="238"/>
    </location>
</feature>
<dbReference type="OrthoDB" id="5985609at2"/>
<protein>
    <submittedName>
        <fullName evidence="2">DUF541 domain-containing protein</fullName>
    </submittedName>
</protein>
<dbReference type="AlphaFoldDB" id="A0A222G9X2"/>
<sequence length="238" mass="26356">MKLFTYVVLLTFSTFSVANSSLPNNRHISVTGEAQMLAVPDIAVIHLNVESEQKTSLDAKKDVDERVNNLLDGLADFGVDEDNVSASNISTEVRRTYNRGEQDTIEGYIARRTLKVTLKDIEKLNAFMDFALKVKINAIRNIELKSSNEKQLQQEVNALAINNAKSKGKSLANAFDAELGAIYSINANSNQSHHRYGANNEGYKMRSSMADSSAKPGRYLQENIVYSASVSVVFDLEL</sequence>
<feature type="signal peptide" evidence="1">
    <location>
        <begin position="1"/>
        <end position="18"/>
    </location>
</feature>
<dbReference type="InterPro" id="IPR052022">
    <property type="entry name" value="26kDa_periplasmic_antigen"/>
</dbReference>
<dbReference type="Pfam" id="PF04402">
    <property type="entry name" value="SIMPL"/>
    <property type="match status" value="1"/>
</dbReference>
<evidence type="ECO:0000256" key="1">
    <source>
        <dbReference type="SAM" id="SignalP"/>
    </source>
</evidence>
<accession>A0A222G9X2</accession>
<dbReference type="Proteomes" id="UP000202259">
    <property type="component" value="Chromosome"/>
</dbReference>
<organism evidence="2 3">
    <name type="scientific">Cognaticolwellia beringensis</name>
    <dbReference type="NCBI Taxonomy" id="1967665"/>
    <lineage>
        <taxon>Bacteria</taxon>
        <taxon>Pseudomonadati</taxon>
        <taxon>Pseudomonadota</taxon>
        <taxon>Gammaproteobacteria</taxon>
        <taxon>Alteromonadales</taxon>
        <taxon>Colwelliaceae</taxon>
        <taxon>Cognaticolwellia</taxon>
    </lineage>
</organism>
<dbReference type="Gene3D" id="3.30.70.2970">
    <property type="entry name" value="Protein of unknown function (DUF541), domain 2"/>
    <property type="match status" value="1"/>
</dbReference>
<dbReference type="InterPro" id="IPR007497">
    <property type="entry name" value="SIMPL/DUF541"/>
</dbReference>
<proteinExistence type="predicted"/>